<dbReference type="KEGG" id="cmr:Cycma_0223"/>
<reference evidence="2" key="1">
    <citation type="submission" date="2011-07" db="EMBL/GenBank/DDBJ databases">
        <title>The complete genome of Cyclobacterium marinum DSM 745.</title>
        <authorList>
            <person name="Lucas S."/>
            <person name="Han J."/>
            <person name="Lapidus A."/>
            <person name="Bruce D."/>
            <person name="Goodwin L."/>
            <person name="Pitluck S."/>
            <person name="Peters L."/>
            <person name="Kyrpides N."/>
            <person name="Mavromatis K."/>
            <person name="Ivanova N."/>
            <person name="Ovchinnikova G."/>
            <person name="Chertkov O."/>
            <person name="Detter J.C."/>
            <person name="Tapia R."/>
            <person name="Han C."/>
            <person name="Land M."/>
            <person name="Hauser L."/>
            <person name="Markowitz V."/>
            <person name="Cheng J.-F."/>
            <person name="Hugenholtz P."/>
            <person name="Woyke T."/>
            <person name="Wu D."/>
            <person name="Tindall B."/>
            <person name="Schuetze A."/>
            <person name="Brambilla E."/>
            <person name="Klenk H.-P."/>
            <person name="Eisen J.A."/>
        </authorList>
    </citation>
    <scope>NUCLEOTIDE SEQUENCE [LARGE SCALE GENOMIC DNA]</scope>
    <source>
        <strain evidence="2">ATCC 25205 / DSM 745 / LMG 13164 / NCIMB 1802</strain>
    </source>
</reference>
<accession>G0J364</accession>
<organism evidence="1 2">
    <name type="scientific">Cyclobacterium marinum (strain ATCC 25205 / DSM 745 / LMG 13164 / NCIMB 1802)</name>
    <name type="common">Flectobacillus marinus</name>
    <dbReference type="NCBI Taxonomy" id="880070"/>
    <lineage>
        <taxon>Bacteria</taxon>
        <taxon>Pseudomonadati</taxon>
        <taxon>Bacteroidota</taxon>
        <taxon>Cytophagia</taxon>
        <taxon>Cytophagales</taxon>
        <taxon>Cyclobacteriaceae</taxon>
        <taxon>Cyclobacterium</taxon>
    </lineage>
</organism>
<dbReference type="EMBL" id="CP002955">
    <property type="protein sequence ID" value="AEL24005.1"/>
    <property type="molecule type" value="Genomic_DNA"/>
</dbReference>
<sequence>MKSKKKLKKLTEELNELQRFKVYVHSRLDKAGIEKNPNGIKSQYGCRIGDRLDIALQSFLDKKKQPMQNRISEAFKDQAKMNTNQFLEGWLGRKVETGEIISISKKGVISLMVAYGKHVRPDIIQNNPHPIDKVTTDMLSTLLKMVNISIPEDHVDNIIDLVELIVDKEDRITLADIDKIKRTWEKQQRIKLV</sequence>
<proteinExistence type="predicted"/>
<dbReference type="AlphaFoldDB" id="G0J364"/>
<keyword evidence="2" id="KW-1185">Reference proteome</keyword>
<protein>
    <submittedName>
        <fullName evidence="1">Uncharacterized protein</fullName>
    </submittedName>
</protein>
<dbReference type="Proteomes" id="UP000001635">
    <property type="component" value="Chromosome"/>
</dbReference>
<dbReference type="HOGENOM" id="CLU_1406697_0_0_10"/>
<evidence type="ECO:0000313" key="1">
    <source>
        <dbReference type="EMBL" id="AEL24005.1"/>
    </source>
</evidence>
<dbReference type="OrthoDB" id="10019052at2"/>
<name>G0J364_CYCMS</name>
<gene>
    <name evidence="1" type="ordered locus">Cycma_0223</name>
</gene>
<dbReference type="STRING" id="880070.Cycma_0223"/>
<evidence type="ECO:0000313" key="2">
    <source>
        <dbReference type="Proteomes" id="UP000001635"/>
    </source>
</evidence>
<dbReference type="RefSeq" id="WP_014018304.1">
    <property type="nucleotide sequence ID" value="NC_015914.1"/>
</dbReference>